<reference evidence="3" key="1">
    <citation type="submission" date="2021-02" db="EMBL/GenBank/DDBJ databases">
        <authorList>
            <person name="Nowell W R."/>
        </authorList>
    </citation>
    <scope>NUCLEOTIDE SEQUENCE</scope>
    <source>
        <strain evidence="3">Ploen Becks lab</strain>
    </source>
</reference>
<organism evidence="3 4">
    <name type="scientific">Brachionus calyciflorus</name>
    <dbReference type="NCBI Taxonomy" id="104777"/>
    <lineage>
        <taxon>Eukaryota</taxon>
        <taxon>Metazoa</taxon>
        <taxon>Spiralia</taxon>
        <taxon>Gnathifera</taxon>
        <taxon>Rotifera</taxon>
        <taxon>Eurotatoria</taxon>
        <taxon>Monogononta</taxon>
        <taxon>Pseudotrocha</taxon>
        <taxon>Ploima</taxon>
        <taxon>Brachionidae</taxon>
        <taxon>Brachionus</taxon>
    </lineage>
</organism>
<feature type="coiled-coil region" evidence="1">
    <location>
        <begin position="85"/>
        <end position="115"/>
    </location>
</feature>
<dbReference type="EMBL" id="CAJNOC010000965">
    <property type="protein sequence ID" value="CAF0822245.1"/>
    <property type="molecule type" value="Genomic_DNA"/>
</dbReference>
<dbReference type="GO" id="GO:0005884">
    <property type="term" value="C:actin filament"/>
    <property type="evidence" value="ECO:0007669"/>
    <property type="project" value="TreeGrafter"/>
</dbReference>
<accession>A0A813U2C4</accession>
<dbReference type="AlphaFoldDB" id="A0A813U2C4"/>
<dbReference type="PANTHER" id="PTHR45691">
    <property type="entry name" value="PROTEIN DIAPHANOUS"/>
    <property type="match status" value="1"/>
</dbReference>
<comment type="caution">
    <text evidence="3">The sequence shown here is derived from an EMBL/GenBank/DDBJ whole genome shotgun (WGS) entry which is preliminary data.</text>
</comment>
<proteinExistence type="predicted"/>
<feature type="region of interest" description="Disordered" evidence="2">
    <location>
        <begin position="990"/>
        <end position="1019"/>
    </location>
</feature>
<feature type="compositionally biased region" description="Basic residues" evidence="2">
    <location>
        <begin position="991"/>
        <end position="1006"/>
    </location>
</feature>
<evidence type="ECO:0000313" key="3">
    <source>
        <dbReference type="EMBL" id="CAF0822245.1"/>
    </source>
</evidence>
<feature type="compositionally biased region" description="Pro residues" evidence="2">
    <location>
        <begin position="1070"/>
        <end position="1083"/>
    </location>
</feature>
<keyword evidence="4" id="KW-1185">Reference proteome</keyword>
<feature type="compositionally biased region" description="Polar residues" evidence="2">
    <location>
        <begin position="339"/>
        <end position="349"/>
    </location>
</feature>
<name>A0A813U2C4_9BILA</name>
<protein>
    <submittedName>
        <fullName evidence="3">Uncharacterized protein</fullName>
    </submittedName>
</protein>
<dbReference type="InterPro" id="IPR051412">
    <property type="entry name" value="Formin_Homology_Diaphanous_sf"/>
</dbReference>
<evidence type="ECO:0000313" key="4">
    <source>
        <dbReference type="Proteomes" id="UP000663879"/>
    </source>
</evidence>
<feature type="region of interest" description="Disordered" evidence="2">
    <location>
        <begin position="328"/>
        <end position="349"/>
    </location>
</feature>
<dbReference type="PANTHER" id="PTHR45691:SF6">
    <property type="entry name" value="PROTEIN DIAPHANOUS"/>
    <property type="match status" value="1"/>
</dbReference>
<evidence type="ECO:0000256" key="2">
    <source>
        <dbReference type="SAM" id="MobiDB-lite"/>
    </source>
</evidence>
<evidence type="ECO:0000256" key="1">
    <source>
        <dbReference type="SAM" id="Coils"/>
    </source>
</evidence>
<keyword evidence="1" id="KW-0175">Coiled coil</keyword>
<feature type="region of interest" description="Disordered" evidence="2">
    <location>
        <begin position="1064"/>
        <end position="1096"/>
    </location>
</feature>
<gene>
    <name evidence="3" type="ORF">OXX778_LOCUS7529</name>
</gene>
<feature type="region of interest" description="Disordered" evidence="2">
    <location>
        <begin position="1108"/>
        <end position="1129"/>
    </location>
</feature>
<feature type="compositionally biased region" description="Low complexity" evidence="2">
    <location>
        <begin position="942"/>
        <end position="958"/>
    </location>
</feature>
<sequence length="1269" mass="146805">MTDICSSQTSSITCSQQEPAKFIIPKKSKSQIYSLIDLEDEDQIEKKVIQDTLIKSNFDQTTRLNVYDQTELKRIEHKTLQEEFIRLLNAKKAQVEEQNKRFVNLKNNKSKVIERNLFYVVKTESEMMDIVKNGFNCKPSDEDDRNVLGPSQYGLHMSKHLDITLLYQYYLKLKFFFVIVVKTFYSAFRLSVPLPEKNKSSYPDPADGVEMSNQLPDKNQPIKVRYYNSLVYLFDEDKDSNITDKPRNMLAWAVIKYEQTANIEKHFINLYINPNSKDLKQKIKMKKQNNFKQAQKINKPIQPKSIQPQAPEPLRPFHTNQQRIFIPKNPPPQPKQFPSHESNFNNQPSNLQFVPTQLPPLLPNPPLPLLEPPPNEPIFDIITNIPIQTENTIEPDPPSITPLLPNYQKPKPTRQDDKPKKLLTFFGSENSESETESENSCSEDEENWAEFCYNYYMENYNDFVEELHVKPPRWRIIYERTGRIDFKFKSSRQLEVKLDDIGKTKLKYTDESKDCVNLKDPTNKLILLYQSKKLKNCSSNTNLITPVKSEPTTSQESKKIDRQKTLSEFSKKLAELKKKNETNDLIKNVKKEKIDPSTDTKKLKPTLSSEMTSLEKRLLAKSTLNKEPIVKNTENLKNTEVKKSGFWEPDLDSQFYLTRIRKEKCEPFQDVLILTRINLNKKITIEYSKQYYDANISLLDAEIEKFKRLNSGLIPTEDSLTKSKIESHIKVPLKATPEPQTKREKFMNKPKYVHHVKINNSLSEFQVDNLKKFSSLKDRVEIHSGGFNGLVLDAGKRKNCRIFDPMADLSEESQSSKRISISEYRVINKPIKVEPVIEPISIKSEPLSQSENETQHPDIPPVPVPVPIPPSPITNSNSLPVIKTEGITLPTLSLIDEVKKRVRQDNLSKSPLYDGSRHLKKRVKHKKKFKNKKKKIKKILNSSSTTSTESSLSSSSDSEILTKHKKSRYEDDEPYFDDDDDYDDNSIEIRHSKKHKHKHRHKKKTKTHESDHLPTYDFDDNPTYEFEDLIDPELKSELIDSPCQVKIERIDPMDEQIVDNSIRLPVDPVSKPPPPPPPPPPSQPELTPVKTNQPTDSIQRHYDNIKREPQISTPNNPPPKFTNFHTPINTQNKPAQNLSLSAPTFRFNKNQDPPSNNTSGIKTSNFQNLNLIQSQNGTNFSPNMQPNPHINNKISYNNFQTQNVINFNRLSTPVMTAKFNNQKSFNNNNNIKTNFSNNQPGPVYRFNKVNNHNKEVKREEGEDGEILDY</sequence>
<dbReference type="OrthoDB" id="10054471at2759"/>
<feature type="region of interest" description="Disordered" evidence="2">
    <location>
        <begin position="392"/>
        <end position="419"/>
    </location>
</feature>
<dbReference type="Proteomes" id="UP000663879">
    <property type="component" value="Unassembled WGS sequence"/>
</dbReference>
<feature type="compositionally biased region" description="Basic residues" evidence="2">
    <location>
        <begin position="918"/>
        <end position="938"/>
    </location>
</feature>
<dbReference type="GO" id="GO:0030041">
    <property type="term" value="P:actin filament polymerization"/>
    <property type="evidence" value="ECO:0007669"/>
    <property type="project" value="TreeGrafter"/>
</dbReference>
<feature type="region of interest" description="Disordered" evidence="2">
    <location>
        <begin position="908"/>
        <end position="965"/>
    </location>
</feature>